<sequence length="290" mass="32345">MKTKGKSKNCILPSGRAMVRPKAGKTLTIPPSLLTKPALTLRLQGTKTRTPAGTKSKKDTTSFLDCIDEEDEENNITDKVDLNKEDTSPLSLLRKFPYSAHNNNNELSPETRKLYASAVDSVKKLLVSELLSNSNVGTMVELVNKAFETLDWLHADYGKLYDAVKGLLSKRAQLFSTESELRKHRNEEADALLACEDNRTRAKEAVEALARSEAEYMKAKVRLGQLKEEVGVLEGEWERCLESHLAIKSVGEVLAVQEEEKRKIVEKIKQRCDEVEAGIEQSIMLLSSLG</sequence>
<dbReference type="EMBL" id="OIVN01002591">
    <property type="protein sequence ID" value="SPD04900.1"/>
    <property type="molecule type" value="Genomic_DNA"/>
</dbReference>
<keyword evidence="1" id="KW-0175">Coiled coil</keyword>
<gene>
    <name evidence="2" type="ORF">FSB_LOCUS32782</name>
</gene>
<protein>
    <submittedName>
        <fullName evidence="2">Uncharacterized protein</fullName>
    </submittedName>
</protein>
<evidence type="ECO:0000313" key="2">
    <source>
        <dbReference type="EMBL" id="SPD04900.1"/>
    </source>
</evidence>
<accession>A0A2N9GZW6</accession>
<feature type="coiled-coil region" evidence="1">
    <location>
        <begin position="202"/>
        <end position="229"/>
    </location>
</feature>
<proteinExistence type="predicted"/>
<evidence type="ECO:0000256" key="1">
    <source>
        <dbReference type="SAM" id="Coils"/>
    </source>
</evidence>
<name>A0A2N9GZW6_FAGSY</name>
<reference evidence="2" key="1">
    <citation type="submission" date="2018-02" db="EMBL/GenBank/DDBJ databases">
        <authorList>
            <person name="Cohen D.B."/>
            <person name="Kent A.D."/>
        </authorList>
    </citation>
    <scope>NUCLEOTIDE SEQUENCE</scope>
</reference>
<organism evidence="2">
    <name type="scientific">Fagus sylvatica</name>
    <name type="common">Beechnut</name>
    <dbReference type="NCBI Taxonomy" id="28930"/>
    <lineage>
        <taxon>Eukaryota</taxon>
        <taxon>Viridiplantae</taxon>
        <taxon>Streptophyta</taxon>
        <taxon>Embryophyta</taxon>
        <taxon>Tracheophyta</taxon>
        <taxon>Spermatophyta</taxon>
        <taxon>Magnoliopsida</taxon>
        <taxon>eudicotyledons</taxon>
        <taxon>Gunneridae</taxon>
        <taxon>Pentapetalae</taxon>
        <taxon>rosids</taxon>
        <taxon>fabids</taxon>
        <taxon>Fagales</taxon>
        <taxon>Fagaceae</taxon>
        <taxon>Fagus</taxon>
    </lineage>
</organism>
<dbReference type="AlphaFoldDB" id="A0A2N9GZW6"/>